<feature type="transmembrane region" description="Helical" evidence="1">
    <location>
        <begin position="30"/>
        <end position="52"/>
    </location>
</feature>
<name>A0A506PIB2_9FLAO</name>
<dbReference type="EMBL" id="VHIQ01000004">
    <property type="protein sequence ID" value="TPV33314.1"/>
    <property type="molecule type" value="Genomic_DNA"/>
</dbReference>
<dbReference type="Proteomes" id="UP000317332">
    <property type="component" value="Unassembled WGS sequence"/>
</dbReference>
<gene>
    <name evidence="2" type="ORF">FJ651_09480</name>
</gene>
<reference evidence="2 3" key="1">
    <citation type="submission" date="2019-06" db="EMBL/GenBank/DDBJ databases">
        <title>Flavobacteriaceae Paucihalobacterium erythroidium CWB-1, complete genome.</title>
        <authorList>
            <person name="Wu S."/>
        </authorList>
    </citation>
    <scope>NUCLEOTIDE SEQUENCE [LARGE SCALE GENOMIC DNA]</scope>
    <source>
        <strain evidence="2 3">CWB-1</strain>
    </source>
</reference>
<dbReference type="RefSeq" id="WP_140990276.1">
    <property type="nucleotide sequence ID" value="NZ_VHIQ01000004.1"/>
</dbReference>
<protein>
    <submittedName>
        <fullName evidence="2">Uncharacterized protein</fullName>
    </submittedName>
</protein>
<keyword evidence="1" id="KW-0812">Transmembrane</keyword>
<feature type="transmembrane region" description="Helical" evidence="1">
    <location>
        <begin position="6"/>
        <end position="23"/>
    </location>
</feature>
<evidence type="ECO:0000256" key="1">
    <source>
        <dbReference type="SAM" id="Phobius"/>
    </source>
</evidence>
<proteinExistence type="predicted"/>
<evidence type="ECO:0000313" key="2">
    <source>
        <dbReference type="EMBL" id="TPV33314.1"/>
    </source>
</evidence>
<keyword evidence="1" id="KW-0472">Membrane</keyword>
<keyword evidence="1" id="KW-1133">Transmembrane helix</keyword>
<comment type="caution">
    <text evidence="2">The sequence shown here is derived from an EMBL/GenBank/DDBJ whole genome shotgun (WGS) entry which is preliminary data.</text>
</comment>
<dbReference type="OrthoDB" id="1435015at2"/>
<accession>A0A506PIB2</accession>
<organism evidence="2 3">
    <name type="scientific">Paucihalobacter ruber</name>
    <dbReference type="NCBI Taxonomy" id="2567861"/>
    <lineage>
        <taxon>Bacteria</taxon>
        <taxon>Pseudomonadati</taxon>
        <taxon>Bacteroidota</taxon>
        <taxon>Flavobacteriia</taxon>
        <taxon>Flavobacteriales</taxon>
        <taxon>Flavobacteriaceae</taxon>
        <taxon>Paucihalobacter</taxon>
    </lineage>
</organism>
<sequence>MIVTPALVIFLVLTFIPVFLFVRTIDKRKWLSLLVSVVLTPLIYFYMLYPFLNIIVPFHHEKYFNAEKWEKKPGLRYEMISHIVNDSVFFGKTKTEVDNLIGTYEWLSWDDSLKQHDENKWNYGLGLLPGAFNEEKECATFIFKNDTLVEIERYKEQIVYEDNE</sequence>
<keyword evidence="3" id="KW-1185">Reference proteome</keyword>
<dbReference type="AlphaFoldDB" id="A0A506PIB2"/>
<evidence type="ECO:0000313" key="3">
    <source>
        <dbReference type="Proteomes" id="UP000317332"/>
    </source>
</evidence>